<evidence type="ECO:0000256" key="4">
    <source>
        <dbReference type="ARBA" id="ARBA00023004"/>
    </source>
</evidence>
<accession>A0A2C9V5E6</accession>
<comment type="caution">
    <text evidence="8">The sequence shown here is derived from an EMBL/GenBank/DDBJ whole genome shotgun (WGS) entry which is preliminary data.</text>
</comment>
<dbReference type="Gene3D" id="1.10.630.10">
    <property type="entry name" value="Cytochrome P450"/>
    <property type="match status" value="1"/>
</dbReference>
<dbReference type="Pfam" id="PF00067">
    <property type="entry name" value="p450"/>
    <property type="match status" value="1"/>
</dbReference>
<dbReference type="PANTHER" id="PTHR47950:SF15">
    <property type="entry name" value="CYTOCHROME P450"/>
    <property type="match status" value="1"/>
</dbReference>
<dbReference type="PRINTS" id="PR00385">
    <property type="entry name" value="P450"/>
</dbReference>
<dbReference type="PANTHER" id="PTHR47950">
    <property type="entry name" value="CYTOCHROME P450, FAMILY 76, SUBFAMILY C, POLYPEPTIDE 5-RELATED"/>
    <property type="match status" value="1"/>
</dbReference>
<dbReference type="EMBL" id="CM004396">
    <property type="protein sequence ID" value="OAY39664.1"/>
    <property type="molecule type" value="Genomic_DNA"/>
</dbReference>
<feature type="chain" id="PRO_5012338575" description="Cytochrome P450" evidence="7">
    <location>
        <begin position="30"/>
        <end position="516"/>
    </location>
</feature>
<dbReference type="PRINTS" id="PR00463">
    <property type="entry name" value="EP450I"/>
</dbReference>
<evidence type="ECO:0000256" key="2">
    <source>
        <dbReference type="ARBA" id="ARBA00022723"/>
    </source>
</evidence>
<keyword evidence="5 6" id="KW-0349">Heme</keyword>
<keyword evidence="3 6" id="KW-0560">Oxidoreductase</keyword>
<dbReference type="Proteomes" id="UP000091857">
    <property type="component" value="Chromosome 10"/>
</dbReference>
<dbReference type="InterPro" id="IPR017972">
    <property type="entry name" value="Cyt_P450_CS"/>
</dbReference>
<dbReference type="InterPro" id="IPR001128">
    <property type="entry name" value="Cyt_P450"/>
</dbReference>
<keyword evidence="2 5" id="KW-0479">Metal-binding</keyword>
<dbReference type="Gramene" id="Manes.10G113200.1.v8.1">
    <property type="protein sequence ID" value="Manes.10G113200.1.v8.1.CDS"/>
    <property type="gene ID" value="Manes.10G113200.v8.1"/>
</dbReference>
<sequence>MEFICGFLVWASLFLSLAVILCRRGKILGQGTKNLPPGPPGWPILGNIFDLGIAPHKALEELKFKYGPVLWLRLGSMDTVVIQSAKTAAELLKNHDTSFCDRKSLEVFNCHNYRDGSLAVGQFSPYWRMIRRLCSVEMMTVKRVNDTASTRRKCIHQMIRSIEDDTAAATARGESGVVNLPHYLFLMSFNIVGNLMLSRDVVDSQCKEGYEFFQAMGMVSVWAGKPNLADFFPFLKWLDPQGLKRNMTRDMGRALEIVEGFVKERIEEYKFGDKEKASKDFLDTLLEFEGDGKDWHEKIPYERLIILVLEMFFAGSETTSTVIEWAMAELLRQPEAMRKVKEELIEVVGENRNVEESDIDKLPYLQVVVKETLRLHPPLPLLLPRNTIQDTKFVGYDVPKDTQVLVNAWAIGRDPDSWEDPLSFKPERFLGLNIDYKGQNFELIPFGSGRRICVGMLFAQRVILLGLASLIHCFNWELDKDSTHETLDMREKVGISVRKLIPLNVIPKRCSGVMAG</sequence>
<dbReference type="GO" id="GO:0005506">
    <property type="term" value="F:iron ion binding"/>
    <property type="evidence" value="ECO:0007669"/>
    <property type="project" value="InterPro"/>
</dbReference>
<evidence type="ECO:0000256" key="3">
    <source>
        <dbReference type="ARBA" id="ARBA00023002"/>
    </source>
</evidence>
<dbReference type="STRING" id="3983.A0A2C9V5E6"/>
<dbReference type="InterPro" id="IPR002401">
    <property type="entry name" value="Cyt_P450_E_grp-I"/>
</dbReference>
<keyword evidence="6" id="KW-0503">Monooxygenase</keyword>
<dbReference type="InterPro" id="IPR036396">
    <property type="entry name" value="Cyt_P450_sf"/>
</dbReference>
<dbReference type="CDD" id="cd11073">
    <property type="entry name" value="CYP76-like"/>
    <property type="match status" value="1"/>
</dbReference>
<dbReference type="GO" id="GO:0016705">
    <property type="term" value="F:oxidoreductase activity, acting on paired donors, with incorporation or reduction of molecular oxygen"/>
    <property type="evidence" value="ECO:0007669"/>
    <property type="project" value="InterPro"/>
</dbReference>
<comment type="similarity">
    <text evidence="1 6">Belongs to the cytochrome P450 family.</text>
</comment>
<evidence type="ECO:0000256" key="7">
    <source>
        <dbReference type="SAM" id="SignalP"/>
    </source>
</evidence>
<name>A0A2C9V5E6_MANES</name>
<feature type="signal peptide" evidence="7">
    <location>
        <begin position="1"/>
        <end position="29"/>
    </location>
</feature>
<evidence type="ECO:0000256" key="5">
    <source>
        <dbReference type="PIRSR" id="PIRSR602401-1"/>
    </source>
</evidence>
<dbReference type="FunFam" id="1.10.630.10:FF:000007">
    <property type="entry name" value="Cytochrome P450 76C4"/>
    <property type="match status" value="1"/>
</dbReference>
<proteinExistence type="inferred from homology"/>
<dbReference type="AlphaFoldDB" id="A0A2C9V5E6"/>
<evidence type="ECO:0008006" key="10">
    <source>
        <dbReference type="Google" id="ProtNLM"/>
    </source>
</evidence>
<protein>
    <recommendedName>
        <fullName evidence="10">Cytochrome P450</fullName>
    </recommendedName>
</protein>
<dbReference type="GO" id="GO:0004497">
    <property type="term" value="F:monooxygenase activity"/>
    <property type="evidence" value="ECO:0007669"/>
    <property type="project" value="UniProtKB-KW"/>
</dbReference>
<reference evidence="9" key="1">
    <citation type="journal article" date="2016" name="Nat. Biotechnol.">
        <title>Sequencing wild and cultivated cassava and related species reveals extensive interspecific hybridization and genetic diversity.</title>
        <authorList>
            <person name="Bredeson J.V."/>
            <person name="Lyons J.B."/>
            <person name="Prochnik S.E."/>
            <person name="Wu G.A."/>
            <person name="Ha C.M."/>
            <person name="Edsinger-Gonzales E."/>
            <person name="Grimwood J."/>
            <person name="Schmutz J."/>
            <person name="Rabbi I.Y."/>
            <person name="Egesi C."/>
            <person name="Nauluvula P."/>
            <person name="Lebot V."/>
            <person name="Ndunguru J."/>
            <person name="Mkamilo G."/>
            <person name="Bart R.S."/>
            <person name="Setter T.L."/>
            <person name="Gleadow R.M."/>
            <person name="Kulakow P."/>
            <person name="Ferguson M.E."/>
            <person name="Rounsley S."/>
            <person name="Rokhsar D.S."/>
        </authorList>
    </citation>
    <scope>NUCLEOTIDE SEQUENCE [LARGE SCALE GENOMIC DNA]</scope>
    <source>
        <strain evidence="9">cv. AM560-2</strain>
    </source>
</reference>
<dbReference type="GO" id="GO:0020037">
    <property type="term" value="F:heme binding"/>
    <property type="evidence" value="ECO:0007669"/>
    <property type="project" value="InterPro"/>
</dbReference>
<evidence type="ECO:0000256" key="1">
    <source>
        <dbReference type="ARBA" id="ARBA00010617"/>
    </source>
</evidence>
<keyword evidence="4 5" id="KW-0408">Iron</keyword>
<feature type="binding site" description="axial binding residue" evidence="5">
    <location>
        <position position="453"/>
    </location>
    <ligand>
        <name>heme</name>
        <dbReference type="ChEBI" id="CHEBI:30413"/>
    </ligand>
    <ligandPart>
        <name>Fe</name>
        <dbReference type="ChEBI" id="CHEBI:18248"/>
    </ligandPart>
</feature>
<dbReference type="PROSITE" id="PS00086">
    <property type="entry name" value="CYTOCHROME_P450"/>
    <property type="match status" value="1"/>
</dbReference>
<evidence type="ECO:0000256" key="6">
    <source>
        <dbReference type="RuleBase" id="RU000461"/>
    </source>
</evidence>
<evidence type="ECO:0000313" key="9">
    <source>
        <dbReference type="Proteomes" id="UP000091857"/>
    </source>
</evidence>
<gene>
    <name evidence="8" type="ORF">MANES_10G113200v8</name>
</gene>
<keyword evidence="9" id="KW-1185">Reference proteome</keyword>
<keyword evidence="7" id="KW-0732">Signal</keyword>
<evidence type="ECO:0000313" key="8">
    <source>
        <dbReference type="EMBL" id="OAY39664.1"/>
    </source>
</evidence>
<organism evidence="8 9">
    <name type="scientific">Manihot esculenta</name>
    <name type="common">Cassava</name>
    <name type="synonym">Jatropha manihot</name>
    <dbReference type="NCBI Taxonomy" id="3983"/>
    <lineage>
        <taxon>Eukaryota</taxon>
        <taxon>Viridiplantae</taxon>
        <taxon>Streptophyta</taxon>
        <taxon>Embryophyta</taxon>
        <taxon>Tracheophyta</taxon>
        <taxon>Spermatophyta</taxon>
        <taxon>Magnoliopsida</taxon>
        <taxon>eudicotyledons</taxon>
        <taxon>Gunneridae</taxon>
        <taxon>Pentapetalae</taxon>
        <taxon>rosids</taxon>
        <taxon>fabids</taxon>
        <taxon>Malpighiales</taxon>
        <taxon>Euphorbiaceae</taxon>
        <taxon>Crotonoideae</taxon>
        <taxon>Manihoteae</taxon>
        <taxon>Manihot</taxon>
    </lineage>
</organism>
<dbReference type="SUPFAM" id="SSF48264">
    <property type="entry name" value="Cytochrome P450"/>
    <property type="match status" value="1"/>
</dbReference>
<comment type="cofactor">
    <cofactor evidence="5">
        <name>heme</name>
        <dbReference type="ChEBI" id="CHEBI:30413"/>
    </cofactor>
</comment>
<dbReference type="OrthoDB" id="842715at2759"/>